<reference evidence="7" key="1">
    <citation type="submission" date="2023-10" db="EMBL/GenBank/DDBJ databases">
        <title>Genome assemblies of two species of porcelain crab, Petrolisthes cinctipes and Petrolisthes manimaculis (Anomura: Porcellanidae).</title>
        <authorList>
            <person name="Angst P."/>
        </authorList>
    </citation>
    <scope>NUCLEOTIDE SEQUENCE</scope>
    <source>
        <strain evidence="7">PB745_01</strain>
        <tissue evidence="7">Gill</tissue>
    </source>
</reference>
<dbReference type="PANTHER" id="PTHR45632">
    <property type="entry name" value="LD33804P"/>
    <property type="match status" value="1"/>
</dbReference>
<evidence type="ECO:0000259" key="6">
    <source>
        <dbReference type="PROSITE" id="PS50097"/>
    </source>
</evidence>
<dbReference type="SUPFAM" id="SSF50965">
    <property type="entry name" value="Galactose oxidase, central domain"/>
    <property type="match status" value="2"/>
</dbReference>
<proteinExistence type="predicted"/>
<dbReference type="Pfam" id="PF00651">
    <property type="entry name" value="BTB"/>
    <property type="match status" value="1"/>
</dbReference>
<dbReference type="InterPro" id="IPR011705">
    <property type="entry name" value="BACK"/>
</dbReference>
<name>A0AAE1FDP8_PETCI</name>
<keyword evidence="3" id="KW-0677">Repeat</keyword>
<dbReference type="SMART" id="SM00225">
    <property type="entry name" value="BTB"/>
    <property type="match status" value="1"/>
</dbReference>
<comment type="caution">
    <text evidence="7">The sequence shown here is derived from an EMBL/GenBank/DDBJ whole genome shotgun (WGS) entry which is preliminary data.</text>
</comment>
<keyword evidence="2" id="KW-0880">Kelch repeat</keyword>
<evidence type="ECO:0000313" key="7">
    <source>
        <dbReference type="EMBL" id="KAK3871706.1"/>
    </source>
</evidence>
<dbReference type="InterPro" id="IPR000210">
    <property type="entry name" value="BTB/POZ_dom"/>
</dbReference>
<dbReference type="SMART" id="SM00612">
    <property type="entry name" value="Kelch"/>
    <property type="match status" value="6"/>
</dbReference>
<dbReference type="Proteomes" id="UP001286313">
    <property type="component" value="Unassembled WGS sequence"/>
</dbReference>
<dbReference type="Gene3D" id="1.25.40.420">
    <property type="match status" value="1"/>
</dbReference>
<organism evidence="7 8">
    <name type="scientific">Petrolisthes cinctipes</name>
    <name type="common">Flat porcelain crab</name>
    <dbReference type="NCBI Taxonomy" id="88211"/>
    <lineage>
        <taxon>Eukaryota</taxon>
        <taxon>Metazoa</taxon>
        <taxon>Ecdysozoa</taxon>
        <taxon>Arthropoda</taxon>
        <taxon>Crustacea</taxon>
        <taxon>Multicrustacea</taxon>
        <taxon>Malacostraca</taxon>
        <taxon>Eumalacostraca</taxon>
        <taxon>Eucarida</taxon>
        <taxon>Decapoda</taxon>
        <taxon>Pleocyemata</taxon>
        <taxon>Anomura</taxon>
        <taxon>Galatheoidea</taxon>
        <taxon>Porcellanidae</taxon>
        <taxon>Petrolisthes</taxon>
    </lineage>
</organism>
<dbReference type="Pfam" id="PF07707">
    <property type="entry name" value="BACK"/>
    <property type="match status" value="1"/>
</dbReference>
<protein>
    <recommendedName>
        <fullName evidence="1">Kelch-like protein diablo</fullName>
    </recommendedName>
</protein>
<evidence type="ECO:0000256" key="2">
    <source>
        <dbReference type="ARBA" id="ARBA00022441"/>
    </source>
</evidence>
<dbReference type="PIRSF" id="PIRSF037037">
    <property type="entry name" value="Kelch-like_protein_gigaxonin"/>
    <property type="match status" value="1"/>
</dbReference>
<dbReference type="SUPFAM" id="SSF54695">
    <property type="entry name" value="POZ domain"/>
    <property type="match status" value="1"/>
</dbReference>
<dbReference type="SMART" id="SM00875">
    <property type="entry name" value="BACK"/>
    <property type="match status" value="1"/>
</dbReference>
<dbReference type="GO" id="GO:0003779">
    <property type="term" value="F:actin binding"/>
    <property type="evidence" value="ECO:0007669"/>
    <property type="project" value="UniProtKB-KW"/>
</dbReference>
<dbReference type="InterPro" id="IPR015915">
    <property type="entry name" value="Kelch-typ_b-propeller"/>
</dbReference>
<gene>
    <name evidence="7" type="ORF">Pcinc_023169</name>
</gene>
<feature type="domain" description="BTB" evidence="6">
    <location>
        <begin position="142"/>
        <end position="209"/>
    </location>
</feature>
<dbReference type="PANTHER" id="PTHR45632:SF5">
    <property type="entry name" value="KELCH-LIKE PROTEIN 22"/>
    <property type="match status" value="1"/>
</dbReference>
<feature type="region of interest" description="Disordered" evidence="5">
    <location>
        <begin position="84"/>
        <end position="117"/>
    </location>
</feature>
<dbReference type="AlphaFoldDB" id="A0AAE1FDP8"/>
<comment type="function">
    <text evidence="4">Probable substrate-specific adapter of an E3 ubiquitin-protein ligase complex which mediates the ubiquitination and subsequent proteasomal degradation of target proteins. May have a role in synapse differentiation and growth.</text>
</comment>
<dbReference type="InterPro" id="IPR006652">
    <property type="entry name" value="Kelch_1"/>
</dbReference>
<evidence type="ECO:0000256" key="5">
    <source>
        <dbReference type="SAM" id="MobiDB-lite"/>
    </source>
</evidence>
<dbReference type="Pfam" id="PF01344">
    <property type="entry name" value="Kelch_1"/>
    <property type="match status" value="2"/>
</dbReference>
<dbReference type="Gene3D" id="2.120.10.80">
    <property type="entry name" value="Kelch-type beta propeller"/>
    <property type="match status" value="1"/>
</dbReference>
<accession>A0AAE1FDP8</accession>
<dbReference type="PROSITE" id="PS50097">
    <property type="entry name" value="BTB"/>
    <property type="match status" value="1"/>
</dbReference>
<keyword evidence="8" id="KW-1185">Reference proteome</keyword>
<evidence type="ECO:0000313" key="8">
    <source>
        <dbReference type="Proteomes" id="UP001286313"/>
    </source>
</evidence>
<dbReference type="FunFam" id="1.25.40.420:FF:000001">
    <property type="entry name" value="Kelch-like family member 12"/>
    <property type="match status" value="1"/>
</dbReference>
<dbReference type="Gene3D" id="3.30.710.10">
    <property type="entry name" value="Potassium Channel Kv1.1, Chain A"/>
    <property type="match status" value="1"/>
</dbReference>
<dbReference type="InterPro" id="IPR011043">
    <property type="entry name" value="Gal_Oxase/kelch_b-propeller"/>
</dbReference>
<dbReference type="InterPro" id="IPR011333">
    <property type="entry name" value="SKP1/BTB/POZ_sf"/>
</dbReference>
<dbReference type="EMBL" id="JAWQEG010002479">
    <property type="protein sequence ID" value="KAK3871706.1"/>
    <property type="molecule type" value="Genomic_DNA"/>
</dbReference>
<dbReference type="PRINTS" id="PR00501">
    <property type="entry name" value="KELCHREPEAT"/>
</dbReference>
<evidence type="ECO:0000256" key="1">
    <source>
        <dbReference type="ARBA" id="ARBA00013699"/>
    </source>
</evidence>
<dbReference type="InterPro" id="IPR017096">
    <property type="entry name" value="BTB-kelch_protein"/>
</dbReference>
<dbReference type="Pfam" id="PF24681">
    <property type="entry name" value="Kelch_KLHDC2_KLHL20_DRC7"/>
    <property type="match status" value="1"/>
</dbReference>
<evidence type="ECO:0000256" key="3">
    <source>
        <dbReference type="ARBA" id="ARBA00022737"/>
    </source>
</evidence>
<evidence type="ECO:0000256" key="4">
    <source>
        <dbReference type="ARBA" id="ARBA00043912"/>
    </source>
</evidence>
<sequence>MDLISNPGLPHDLLEVLTQGSHVYPICAAGMEEIDKICLIITVLNHHEDVTPPRHQQVDRQVMSRVKSVGSHRGGGGGVTMRGGGGIAVAASPAPQPVPSPAAEGVEAQMSSPGDDQKFFNPAHSDSVLNGLNELRKNGHFCDVTLSVDGTTFPVHRSVLASFSPYFRAMFLSSLAESQQEHITLSGVEAGMVALLLDYAYTSSLTITQANVQGLLSASNLLEVSAVRDACCRYLERHIDSSNCIGIHCFAELHSCQELTRKAKVFILRHFAEVLNGEEWLGLPVEKVVEIMSAEELEVEREEQVFHAATVWLHHSYQTRAPIFHKVLECVRLALVSPYFLVDIVEGESAVRSSPECRVVVEEARMYHLLPDRRHHLASPRTRPRRNTNTTIVIVAVGGEDNKLVLRSVECFDPQAHSWRSLSCLPFAVSKHGLVVSGENVLYLAGGELPDGTVTRCLSRYDPVLDGWHDLAPMGQPRSELGTATLDGFVYAVGGWDGTRRLAGVERYDPRSNTWTYTASMTLALTSPAVAACHGKLYVCGGAVLEDGDGIDHVQMYDPHTETWEVLPPMIIPRSGSAAAVLNGNIYIIGGWHASTENTNKVERLDPRTKTWQQVASMCERRYRPGVAVVDGKIYVLGGEDGWEHFHDTIESYDPTTDTWTMIGEMLTGRSWLACAPLRIKKEILGDLATPVS</sequence>